<dbReference type="PANTHER" id="PTHR36956">
    <property type="entry name" value="UTERINE LUMIN EXPRESSED/LOCAILIZED-RELATED"/>
    <property type="match status" value="1"/>
</dbReference>
<accession>Q7YTI6</accession>
<dbReference type="eggNOG" id="ENOG502TJ6R">
    <property type="taxonomic scope" value="Eukaryota"/>
</dbReference>
<evidence type="ECO:0000256" key="1">
    <source>
        <dbReference type="SAM" id="SignalP"/>
    </source>
</evidence>
<dbReference type="Proteomes" id="UP000001940">
    <property type="component" value="Chromosome IV"/>
</dbReference>
<dbReference type="GeneID" id="3565106"/>
<dbReference type="AGR" id="WB:WBGene00013330"/>
<dbReference type="PaxDb" id="6239-Y57G11C.41"/>
<dbReference type="UCSC" id="Y57G11C.41">
    <property type="organism name" value="c. elegans"/>
</dbReference>
<keyword evidence="3" id="KW-1185">Reference proteome</keyword>
<dbReference type="InParanoid" id="Q7YTI6"/>
<dbReference type="KEGG" id="cel:CELE_Y57G11C.41"/>
<name>Q7YTI6_CAEEL</name>
<dbReference type="EMBL" id="BX284604">
    <property type="protein sequence ID" value="CAE18024.1"/>
    <property type="molecule type" value="Genomic_DNA"/>
</dbReference>
<dbReference type="AlphaFoldDB" id="Q7YTI6"/>
<feature type="chain" id="PRO_5004296642" evidence="1">
    <location>
        <begin position="19"/>
        <end position="181"/>
    </location>
</feature>
<organism evidence="2 3">
    <name type="scientific">Caenorhabditis elegans</name>
    <dbReference type="NCBI Taxonomy" id="6239"/>
    <lineage>
        <taxon>Eukaryota</taxon>
        <taxon>Metazoa</taxon>
        <taxon>Ecdysozoa</taxon>
        <taxon>Nematoda</taxon>
        <taxon>Chromadorea</taxon>
        <taxon>Rhabditida</taxon>
        <taxon>Rhabditina</taxon>
        <taxon>Rhabditomorpha</taxon>
        <taxon>Rhabditoidea</taxon>
        <taxon>Rhabditidae</taxon>
        <taxon>Peloderinae</taxon>
        <taxon>Caenorhabditis</taxon>
    </lineage>
</organism>
<gene>
    <name evidence="2" type="ORF">CELE_Y57G11C.41</name>
    <name evidence="2 4" type="ORF">Y57G11C.41</name>
</gene>
<dbReference type="CTD" id="3565106"/>
<proteinExistence type="predicted"/>
<keyword evidence="1" id="KW-0732">Signal</keyword>
<dbReference type="HOGENOM" id="CLU_127842_0_0_1"/>
<evidence type="ECO:0000313" key="2">
    <source>
        <dbReference type="EMBL" id="CAE18024.1"/>
    </source>
</evidence>
<dbReference type="PhylomeDB" id="Q7YTI6"/>
<protein>
    <submittedName>
        <fullName evidence="2">DUF19 domain-containing protein</fullName>
    </submittedName>
</protein>
<feature type="signal peptide" evidence="1">
    <location>
        <begin position="1"/>
        <end position="18"/>
    </location>
</feature>
<reference evidence="2 3" key="1">
    <citation type="journal article" date="1998" name="Science">
        <title>Genome sequence of the nematode C. elegans: a platform for investigating biology.</title>
        <authorList>
            <consortium name="The C. elegans sequencing consortium"/>
            <person name="Sulson J.E."/>
            <person name="Waterston R."/>
        </authorList>
    </citation>
    <scope>NUCLEOTIDE SEQUENCE [LARGE SCALE GENOMIC DNA]</scope>
    <source>
        <strain evidence="2 3">Bristol N2</strain>
    </source>
</reference>
<sequence length="181" mass="20732">MSFFIYLLIFALFLGVFGVQPTHEECKIERKKLERCNNNLATRISDIVDNKAFLPNRKSIEEVQTCVGVLHCDLTKSYMKFKSTEMEFAEKMNEIYSCTGSGVYTYISQECADITGVKDESCFKFGEFQDCIEKNIEKTPRCTKSDAEKFKTFSNLIGQMCQNNVELAKDIKAFNKANLVQ</sequence>
<dbReference type="FunCoup" id="Q7YTI6">
    <property type="interactions" value="121"/>
</dbReference>
<dbReference type="PANTHER" id="PTHR36956:SF1">
    <property type="entry name" value="DUF19 DOMAIN-CONTAINING PROTEIN"/>
    <property type="match status" value="1"/>
</dbReference>
<dbReference type="RefSeq" id="NP_001023525.1">
    <property type="nucleotide sequence ID" value="NM_001028354.1"/>
</dbReference>
<dbReference type="OMA" id="THEECKI"/>
<evidence type="ECO:0000313" key="4">
    <source>
        <dbReference type="WormBase" id="Y57G11C.41"/>
    </source>
</evidence>
<evidence type="ECO:0000313" key="3">
    <source>
        <dbReference type="Proteomes" id="UP000001940"/>
    </source>
</evidence>
<dbReference type="Bgee" id="WBGene00013330">
    <property type="expression patterns" value="Expressed in larva and 1 other cell type or tissue"/>
</dbReference>
<dbReference type="WormBase" id="Y57G11C.41">
    <property type="protein sequence ID" value="CE35118"/>
    <property type="gene ID" value="WBGene00013330"/>
</dbReference>